<protein>
    <submittedName>
        <fullName evidence="1">Uncharacterized protein</fullName>
    </submittedName>
</protein>
<evidence type="ECO:0000313" key="2">
    <source>
        <dbReference type="Proteomes" id="UP001501083"/>
    </source>
</evidence>
<gene>
    <name evidence="1" type="ORF">GCM10025759_16100</name>
</gene>
<name>A0ABP9LDR1_9GAMM</name>
<organism evidence="1 2">
    <name type="scientific">Lysobacter panacisoli</name>
    <dbReference type="NCBI Taxonomy" id="1255263"/>
    <lineage>
        <taxon>Bacteria</taxon>
        <taxon>Pseudomonadati</taxon>
        <taxon>Pseudomonadota</taxon>
        <taxon>Gammaproteobacteria</taxon>
        <taxon>Lysobacterales</taxon>
        <taxon>Lysobacteraceae</taxon>
        <taxon>Lysobacter</taxon>
    </lineage>
</organism>
<dbReference type="EMBL" id="BAABKY010000002">
    <property type="protein sequence ID" value="GAA5074151.1"/>
    <property type="molecule type" value="Genomic_DNA"/>
</dbReference>
<proteinExistence type="predicted"/>
<evidence type="ECO:0000313" key="1">
    <source>
        <dbReference type="EMBL" id="GAA5074151.1"/>
    </source>
</evidence>
<dbReference type="Proteomes" id="UP001501083">
    <property type="component" value="Unassembled WGS sequence"/>
</dbReference>
<accession>A0ABP9LDR1</accession>
<comment type="caution">
    <text evidence="1">The sequence shown here is derived from an EMBL/GenBank/DDBJ whole genome shotgun (WGS) entry which is preliminary data.</text>
</comment>
<reference evidence="2" key="1">
    <citation type="journal article" date="2019" name="Int. J. Syst. Evol. Microbiol.">
        <title>The Global Catalogue of Microorganisms (GCM) 10K type strain sequencing project: providing services to taxonomists for standard genome sequencing and annotation.</title>
        <authorList>
            <consortium name="The Broad Institute Genomics Platform"/>
            <consortium name="The Broad Institute Genome Sequencing Center for Infectious Disease"/>
            <person name="Wu L."/>
            <person name="Ma J."/>
        </authorList>
    </citation>
    <scope>NUCLEOTIDE SEQUENCE [LARGE SCALE GENOMIC DNA]</scope>
    <source>
        <strain evidence="2">JCM 19212</strain>
    </source>
</reference>
<keyword evidence="2" id="KW-1185">Reference proteome</keyword>
<sequence>METQALGMLREVEHVRERLRRVAAFGDGRKIEDGKRNHAGTLLGIDPPIWGRIGSMPAVQRSIRIAAALHAWA</sequence>